<name>A0A4Y9YR06_9APHY</name>
<feature type="region of interest" description="Disordered" evidence="1">
    <location>
        <begin position="48"/>
        <end position="95"/>
    </location>
</feature>
<feature type="region of interest" description="Disordered" evidence="1">
    <location>
        <begin position="370"/>
        <end position="409"/>
    </location>
</feature>
<feature type="compositionally biased region" description="Acidic residues" evidence="1">
    <location>
        <begin position="63"/>
        <end position="72"/>
    </location>
</feature>
<proteinExistence type="predicted"/>
<accession>A0A4Y9YR06</accession>
<dbReference type="AlphaFoldDB" id="A0A4Y9YR06"/>
<reference evidence="2 3" key="1">
    <citation type="submission" date="2019-01" db="EMBL/GenBank/DDBJ databases">
        <title>Genome sequencing of the rare red list fungi Fomitopsis rosea.</title>
        <authorList>
            <person name="Buettner E."/>
            <person name="Kellner H."/>
        </authorList>
    </citation>
    <scope>NUCLEOTIDE SEQUENCE [LARGE SCALE GENOMIC DNA]</scope>
    <source>
        <strain evidence="2 3">DSM 105464</strain>
    </source>
</reference>
<comment type="caution">
    <text evidence="2">The sequence shown here is derived from an EMBL/GenBank/DDBJ whole genome shotgun (WGS) entry which is preliminary data.</text>
</comment>
<protein>
    <submittedName>
        <fullName evidence="2">Uncharacterized protein</fullName>
    </submittedName>
</protein>
<dbReference type="Proteomes" id="UP000298390">
    <property type="component" value="Unassembled WGS sequence"/>
</dbReference>
<feature type="compositionally biased region" description="Basic residues" evidence="1">
    <location>
        <begin position="78"/>
        <end position="87"/>
    </location>
</feature>
<dbReference type="EMBL" id="SEKV01000129">
    <property type="protein sequence ID" value="TFY63479.1"/>
    <property type="molecule type" value="Genomic_DNA"/>
</dbReference>
<dbReference type="STRING" id="34475.A0A4Y9YR06"/>
<evidence type="ECO:0000256" key="1">
    <source>
        <dbReference type="SAM" id="MobiDB-lite"/>
    </source>
</evidence>
<evidence type="ECO:0000313" key="3">
    <source>
        <dbReference type="Proteomes" id="UP000298390"/>
    </source>
</evidence>
<evidence type="ECO:0000313" key="2">
    <source>
        <dbReference type="EMBL" id="TFY63479.1"/>
    </source>
</evidence>
<organism evidence="2 3">
    <name type="scientific">Rhodofomes roseus</name>
    <dbReference type="NCBI Taxonomy" id="34475"/>
    <lineage>
        <taxon>Eukaryota</taxon>
        <taxon>Fungi</taxon>
        <taxon>Dikarya</taxon>
        <taxon>Basidiomycota</taxon>
        <taxon>Agaricomycotina</taxon>
        <taxon>Agaricomycetes</taxon>
        <taxon>Polyporales</taxon>
        <taxon>Rhodofomes</taxon>
    </lineage>
</organism>
<sequence>MPVVMHDPQALFRDCTGRVFIPASQDDVVANTGAVNSLASEVRGLRQDIASRPPGGRRTAANDADDADDESDGIAVPLKKRNLKGFPRRRDSKTNELQENVQAHARLLMRREGRKDPIPHDAIATQRDIAEWNESTKKRCCKAKSFKLDLEGKPCSPWNQSARKVFVKHFIKAERYECTDEDLIDAAFATHIISLRRKWAKEKMSTVELQRTKLQHSTEQRQHSLWLRRLKSALKYSELNRHVPILRVMGPSAMSSDEPDSDVPGQYRIRKKSWRRDDITVWLRVFDFFYSRLRIDPFTETPTPGAQPHLRISSDIVNTASKPVHGLPINAYNPQWLNNIGKYAREDLQIDETPYEFGHTDSIMEEYHAMNPRSRAAPSRAGPTSSYLRQNAGGPSRLNTHTGDPEDES</sequence>
<gene>
    <name evidence="2" type="ORF">EVJ58_g3228</name>
</gene>